<dbReference type="AlphaFoldDB" id="A0A0U1DJK0"/>
<accession>A0A0U1DJK0</accession>
<dbReference type="GeneID" id="44297900"/>
<dbReference type="Proteomes" id="UP000193811">
    <property type="component" value="Unassembled WGS sequence"/>
</dbReference>
<gene>
    <name evidence="3" type="ORF">AWB98_20725</name>
    <name evidence="2" type="ORF">BN970_03565</name>
</gene>
<name>A0A0U1DJK0_9MYCO</name>
<organism evidence="2 4">
    <name type="scientific">Mycolicibacterium conceptionense</name>
    <dbReference type="NCBI Taxonomy" id="451644"/>
    <lineage>
        <taxon>Bacteria</taxon>
        <taxon>Bacillati</taxon>
        <taxon>Actinomycetota</taxon>
        <taxon>Actinomycetes</taxon>
        <taxon>Mycobacteriales</taxon>
        <taxon>Mycobacteriaceae</taxon>
        <taxon>Mycolicibacterium</taxon>
    </lineage>
</organism>
<dbReference type="EMBL" id="CTEF01000002">
    <property type="protein sequence ID" value="CQD16695.1"/>
    <property type="molecule type" value="Genomic_DNA"/>
</dbReference>
<feature type="region of interest" description="Disordered" evidence="1">
    <location>
        <begin position="48"/>
        <end position="72"/>
    </location>
</feature>
<evidence type="ECO:0000313" key="3">
    <source>
        <dbReference type="EMBL" id="ORV24664.1"/>
    </source>
</evidence>
<evidence type="ECO:0000313" key="5">
    <source>
        <dbReference type="Proteomes" id="UP000193811"/>
    </source>
</evidence>
<evidence type="ECO:0008006" key="6">
    <source>
        <dbReference type="Google" id="ProtNLM"/>
    </source>
</evidence>
<reference evidence="2 4" key="1">
    <citation type="submission" date="2015-03" db="EMBL/GenBank/DDBJ databases">
        <authorList>
            <person name="Murphy D."/>
        </authorList>
    </citation>
    <scope>NUCLEOTIDE SEQUENCE [LARGE SCALE GENOMIC DNA]</scope>
    <source>
        <strain evidence="2 4">D16</strain>
    </source>
</reference>
<keyword evidence="5" id="KW-1185">Reference proteome</keyword>
<proteinExistence type="predicted"/>
<evidence type="ECO:0000313" key="2">
    <source>
        <dbReference type="EMBL" id="CQD16695.1"/>
    </source>
</evidence>
<evidence type="ECO:0000256" key="1">
    <source>
        <dbReference type="SAM" id="MobiDB-lite"/>
    </source>
</evidence>
<dbReference type="RefSeq" id="WP_085141463.1">
    <property type="nucleotide sequence ID" value="NZ_JACKVA010000009.1"/>
</dbReference>
<dbReference type="EMBL" id="LQOP01000020">
    <property type="protein sequence ID" value="ORV24664.1"/>
    <property type="molecule type" value="Genomic_DNA"/>
</dbReference>
<evidence type="ECO:0000313" key="4">
    <source>
        <dbReference type="Proteomes" id="UP000182227"/>
    </source>
</evidence>
<sequence precursor="true">MRKFSTAVGASAVIAGAAVGTFGPLGMLDSAAAPHISANDTTVTVTVSTTTVTQTNRPKPVYGDPDGQRHPQPCTSIASGACPGYDGGSFELP</sequence>
<reference evidence="3 5" key="2">
    <citation type="submission" date="2016-01" db="EMBL/GenBank/DDBJ databases">
        <title>The new phylogeny of the genus Mycobacterium.</title>
        <authorList>
            <person name="Tarcisio F."/>
            <person name="Conor M."/>
            <person name="Antonella G."/>
            <person name="Elisabetta G."/>
            <person name="Giulia F.S."/>
            <person name="Sara T."/>
            <person name="Anna F."/>
            <person name="Clotilde B."/>
            <person name="Roberto B."/>
            <person name="Veronica D.S."/>
            <person name="Fabio R."/>
            <person name="Monica P."/>
            <person name="Olivier J."/>
            <person name="Enrico T."/>
            <person name="Nicola S."/>
        </authorList>
    </citation>
    <scope>NUCLEOTIDE SEQUENCE [LARGE SCALE GENOMIC DNA]</scope>
    <source>
        <strain evidence="3 5">CCUG 50187</strain>
    </source>
</reference>
<protein>
    <recommendedName>
        <fullName evidence="6">Intersectin-EH binding protein Ibp1</fullName>
    </recommendedName>
</protein>
<dbReference type="Proteomes" id="UP000182227">
    <property type="component" value="Unassembled WGS sequence"/>
</dbReference>